<dbReference type="GO" id="GO:0005886">
    <property type="term" value="C:plasma membrane"/>
    <property type="evidence" value="ECO:0007669"/>
    <property type="project" value="UniProtKB-SubCell"/>
</dbReference>
<protein>
    <submittedName>
        <fullName evidence="9">Transporter</fullName>
    </submittedName>
</protein>
<feature type="transmembrane region" description="Helical" evidence="7">
    <location>
        <begin position="340"/>
        <end position="360"/>
    </location>
</feature>
<evidence type="ECO:0000259" key="8">
    <source>
        <dbReference type="PROSITE" id="PS50850"/>
    </source>
</evidence>
<feature type="transmembrane region" description="Helical" evidence="7">
    <location>
        <begin position="6"/>
        <end position="33"/>
    </location>
</feature>
<feature type="transmembrane region" description="Helical" evidence="7">
    <location>
        <begin position="45"/>
        <end position="67"/>
    </location>
</feature>
<dbReference type="CDD" id="cd17329">
    <property type="entry name" value="MFS_MdtH_MDR_like"/>
    <property type="match status" value="1"/>
</dbReference>
<dbReference type="PROSITE" id="PS50850">
    <property type="entry name" value="MFS"/>
    <property type="match status" value="1"/>
</dbReference>
<feature type="transmembrane region" description="Helical" evidence="7">
    <location>
        <begin position="164"/>
        <end position="185"/>
    </location>
</feature>
<comment type="caution">
    <text evidence="9">The sequence shown here is derived from an EMBL/GenBank/DDBJ whole genome shotgun (WGS) entry which is preliminary data.</text>
</comment>
<dbReference type="InterPro" id="IPR036259">
    <property type="entry name" value="MFS_trans_sf"/>
</dbReference>
<feature type="transmembrane region" description="Helical" evidence="7">
    <location>
        <begin position="278"/>
        <end position="301"/>
    </location>
</feature>
<keyword evidence="2" id="KW-0813">Transport</keyword>
<dbReference type="STRING" id="1305675.BFG57_01965"/>
<feature type="transmembrane region" description="Helical" evidence="7">
    <location>
        <begin position="372"/>
        <end position="392"/>
    </location>
</feature>
<dbReference type="Proteomes" id="UP000095209">
    <property type="component" value="Unassembled WGS sequence"/>
</dbReference>
<keyword evidence="6 7" id="KW-0472">Membrane</keyword>
<proteinExistence type="predicted"/>
<evidence type="ECO:0000256" key="7">
    <source>
        <dbReference type="SAM" id="Phobius"/>
    </source>
</evidence>
<dbReference type="Pfam" id="PF07690">
    <property type="entry name" value="MFS_1"/>
    <property type="match status" value="1"/>
</dbReference>
<sequence>MEIRRIHPISLTIIIGTLFARMATFMTIPFLAIYLTSAKGVSPGYAGAIIGVSSIVGLFGSFVGGYLSDLYGQEKVMKYSIFIWIFVFVGFALADSVMMFFILNALNGLCRSFFEPSSRALLSKVTKPKNKLLVFNLRYAAINVGAAVGPLIGLKIGSSSSTSAFFVTAVVYTVYFIVLIAMFSLHSTNNSSDSSSNERVTMAKALRVLSTDRVFLFAVIGLMVGVCGYSQFSSTIPQYLAHSPFFQNGVEVYSYLIVFNAVTVLIVQYPVTRIGKRYSALISIMIGTLTTSIGLLGFAFFTSVPLLFLSIFVFTVGEVMMFTMTDLFVDQISPHDMKGLYFGAMGFTAIGGSFGPWIGGLMLEYFGYTNNFALFSVLTLFPLLGFPVLLYVKTLMTSTKRKVEFSL</sequence>
<organism evidence="9 10">
    <name type="scientific">Bacillus solimangrovi</name>
    <dbReference type="NCBI Taxonomy" id="1305675"/>
    <lineage>
        <taxon>Bacteria</taxon>
        <taxon>Bacillati</taxon>
        <taxon>Bacillota</taxon>
        <taxon>Bacilli</taxon>
        <taxon>Bacillales</taxon>
        <taxon>Bacillaceae</taxon>
        <taxon>Bacillus</taxon>
    </lineage>
</organism>
<dbReference type="RefSeq" id="WP_069717227.1">
    <property type="nucleotide sequence ID" value="NZ_MJEH01000022.1"/>
</dbReference>
<evidence type="ECO:0000256" key="5">
    <source>
        <dbReference type="ARBA" id="ARBA00022989"/>
    </source>
</evidence>
<feature type="transmembrane region" description="Helical" evidence="7">
    <location>
        <begin position="252"/>
        <end position="271"/>
    </location>
</feature>
<accession>A0A1E5LFC1</accession>
<keyword evidence="4 7" id="KW-0812">Transmembrane</keyword>
<evidence type="ECO:0000256" key="1">
    <source>
        <dbReference type="ARBA" id="ARBA00004651"/>
    </source>
</evidence>
<keyword evidence="3" id="KW-1003">Cell membrane</keyword>
<dbReference type="PANTHER" id="PTHR43414:SF1">
    <property type="entry name" value="PEPTIDE PERMEASE"/>
    <property type="match status" value="1"/>
</dbReference>
<dbReference type="AlphaFoldDB" id="A0A1E5LFC1"/>
<dbReference type="InterPro" id="IPR011701">
    <property type="entry name" value="MFS"/>
</dbReference>
<evidence type="ECO:0000313" key="10">
    <source>
        <dbReference type="Proteomes" id="UP000095209"/>
    </source>
</evidence>
<dbReference type="EMBL" id="MJEH01000022">
    <property type="protein sequence ID" value="OEH92785.1"/>
    <property type="molecule type" value="Genomic_DNA"/>
</dbReference>
<reference evidence="9 10" key="1">
    <citation type="submission" date="2016-08" db="EMBL/GenBank/DDBJ databases">
        <title>Genome of Bacillus solimangrovi GH2-4.</title>
        <authorList>
            <person name="Lim S."/>
            <person name="Kim B.-C."/>
        </authorList>
    </citation>
    <scope>NUCLEOTIDE SEQUENCE [LARGE SCALE GENOMIC DNA]</scope>
    <source>
        <strain evidence="9 10">GH2-4</strain>
    </source>
</reference>
<feature type="domain" description="Major facilitator superfamily (MFS) profile" evidence="8">
    <location>
        <begin position="9"/>
        <end position="397"/>
    </location>
</feature>
<dbReference type="SUPFAM" id="SSF103473">
    <property type="entry name" value="MFS general substrate transporter"/>
    <property type="match status" value="1"/>
</dbReference>
<evidence type="ECO:0000256" key="3">
    <source>
        <dbReference type="ARBA" id="ARBA00022475"/>
    </source>
</evidence>
<dbReference type="GO" id="GO:0022857">
    <property type="term" value="F:transmembrane transporter activity"/>
    <property type="evidence" value="ECO:0007669"/>
    <property type="project" value="InterPro"/>
</dbReference>
<comment type="subcellular location">
    <subcellularLocation>
        <location evidence="1">Cell membrane</location>
        <topology evidence="1">Multi-pass membrane protein</topology>
    </subcellularLocation>
</comment>
<evidence type="ECO:0000256" key="4">
    <source>
        <dbReference type="ARBA" id="ARBA00022692"/>
    </source>
</evidence>
<evidence type="ECO:0000256" key="6">
    <source>
        <dbReference type="ARBA" id="ARBA00023136"/>
    </source>
</evidence>
<dbReference type="Gene3D" id="1.20.1250.20">
    <property type="entry name" value="MFS general substrate transporter like domains"/>
    <property type="match status" value="1"/>
</dbReference>
<feature type="transmembrane region" description="Helical" evidence="7">
    <location>
        <begin position="307"/>
        <end position="328"/>
    </location>
</feature>
<keyword evidence="5 7" id="KW-1133">Transmembrane helix</keyword>
<feature type="transmembrane region" description="Helical" evidence="7">
    <location>
        <begin position="214"/>
        <end position="232"/>
    </location>
</feature>
<evidence type="ECO:0000313" key="9">
    <source>
        <dbReference type="EMBL" id="OEH92785.1"/>
    </source>
</evidence>
<keyword evidence="10" id="KW-1185">Reference proteome</keyword>
<dbReference type="PANTHER" id="PTHR43414">
    <property type="entry name" value="MULTIDRUG RESISTANCE PROTEIN MDTG"/>
    <property type="match status" value="1"/>
</dbReference>
<gene>
    <name evidence="9" type="ORF">BFG57_01965</name>
</gene>
<feature type="transmembrane region" description="Helical" evidence="7">
    <location>
        <begin position="79"/>
        <end position="103"/>
    </location>
</feature>
<name>A0A1E5LFC1_9BACI</name>
<evidence type="ECO:0000256" key="2">
    <source>
        <dbReference type="ARBA" id="ARBA00022448"/>
    </source>
</evidence>
<dbReference type="InterPro" id="IPR020846">
    <property type="entry name" value="MFS_dom"/>
</dbReference>